<protein>
    <recommendedName>
        <fullName evidence="6">GATA-type domain-containing protein</fullName>
    </recommendedName>
</protein>
<comment type="caution">
    <text evidence="7">The sequence shown here is derived from an EMBL/GenBank/DDBJ whole genome shotgun (WGS) entry which is preliminary data.</text>
</comment>
<dbReference type="GO" id="GO:0043565">
    <property type="term" value="F:sequence-specific DNA binding"/>
    <property type="evidence" value="ECO:0007669"/>
    <property type="project" value="InterPro"/>
</dbReference>
<evidence type="ECO:0000313" key="8">
    <source>
        <dbReference type="Proteomes" id="UP001140074"/>
    </source>
</evidence>
<name>A0A9W8IJ08_9FUNG</name>
<evidence type="ECO:0000256" key="5">
    <source>
        <dbReference type="SAM" id="MobiDB-lite"/>
    </source>
</evidence>
<proteinExistence type="predicted"/>
<evidence type="ECO:0000256" key="4">
    <source>
        <dbReference type="PROSITE-ProRule" id="PRU00094"/>
    </source>
</evidence>
<evidence type="ECO:0000256" key="1">
    <source>
        <dbReference type="ARBA" id="ARBA00022723"/>
    </source>
</evidence>
<evidence type="ECO:0000256" key="3">
    <source>
        <dbReference type="ARBA" id="ARBA00022833"/>
    </source>
</evidence>
<keyword evidence="8" id="KW-1185">Reference proteome</keyword>
<keyword evidence="2 4" id="KW-0863">Zinc-finger</keyword>
<dbReference type="Proteomes" id="UP001140074">
    <property type="component" value="Unassembled WGS sequence"/>
</dbReference>
<keyword evidence="1" id="KW-0479">Metal-binding</keyword>
<dbReference type="Pfam" id="PF00320">
    <property type="entry name" value="GATA"/>
    <property type="match status" value="1"/>
</dbReference>
<evidence type="ECO:0000259" key="6">
    <source>
        <dbReference type="PROSITE" id="PS50114"/>
    </source>
</evidence>
<evidence type="ECO:0000313" key="7">
    <source>
        <dbReference type="EMBL" id="KAJ2865204.1"/>
    </source>
</evidence>
<dbReference type="SUPFAM" id="SSF57716">
    <property type="entry name" value="Glucocorticoid receptor-like (DNA-binding domain)"/>
    <property type="match status" value="1"/>
</dbReference>
<dbReference type="GO" id="GO:0006355">
    <property type="term" value="P:regulation of DNA-templated transcription"/>
    <property type="evidence" value="ECO:0007669"/>
    <property type="project" value="InterPro"/>
</dbReference>
<dbReference type="GO" id="GO:0008270">
    <property type="term" value="F:zinc ion binding"/>
    <property type="evidence" value="ECO:0007669"/>
    <property type="project" value="UniProtKB-KW"/>
</dbReference>
<feature type="domain" description="GATA-type" evidence="6">
    <location>
        <begin position="238"/>
        <end position="280"/>
    </location>
</feature>
<accession>A0A9W8IJ08</accession>
<dbReference type="InterPro" id="IPR051140">
    <property type="entry name" value="GATA_TF"/>
</dbReference>
<sequence>MDLSSVCGPGILSPPCPATVAPNTGSGTTSPLPSVHELENIRVSLASESAATTSAASPATITHINAVTSLAAMSPTVCTPRYLQPTATAIAHPGGIQPCTGRSLLSPPHSATTTKPSYECERRPEFLKSKSERRQQSPSLLERYRAELRAVAEKCKVLSQFADQYGPDKNKFNAQPSDDLVIDMARKAYEVLMVFMTIRRERMSTSVDDDTMEYIRKRRTVLSPTRTKARKRSKRADAAQPNSCRSCGISETPEWRRGPDGARTLCNACGLHYAKLNKRRACETGRHSAGSSGSVAPADLPASVDSALPLSAAPYHGDHIAGNLPPSHPAAPTALTIPPPPPHHHHHMVSQSAPYSQMHHPHQQQHPASAHVYGAAHYSAPNTATYPPPPSSHHQTPDMPRSASWHTQQQPGYYHHHPQQQQQQSAFCDQRESSYAEYRRPAMQISGASHLHGTHKSQSQQQQQQPSQRHATSSISKILG</sequence>
<dbReference type="InterPro" id="IPR013088">
    <property type="entry name" value="Znf_NHR/GATA"/>
</dbReference>
<feature type="compositionally biased region" description="Basic and acidic residues" evidence="5">
    <location>
        <begin position="429"/>
        <end position="440"/>
    </location>
</feature>
<dbReference type="SMART" id="SM00401">
    <property type="entry name" value="ZnF_GATA"/>
    <property type="match status" value="1"/>
</dbReference>
<dbReference type="PANTHER" id="PTHR45658">
    <property type="entry name" value="GATA TRANSCRIPTION FACTOR"/>
    <property type="match status" value="1"/>
</dbReference>
<feature type="compositionally biased region" description="Low complexity" evidence="5">
    <location>
        <begin position="408"/>
        <end position="424"/>
    </location>
</feature>
<dbReference type="CDD" id="cd00202">
    <property type="entry name" value="ZnF_GATA"/>
    <property type="match status" value="1"/>
</dbReference>
<dbReference type="EMBL" id="JANBUY010000066">
    <property type="protein sequence ID" value="KAJ2865204.1"/>
    <property type="molecule type" value="Genomic_DNA"/>
</dbReference>
<feature type="region of interest" description="Disordered" evidence="5">
    <location>
        <begin position="224"/>
        <end position="246"/>
    </location>
</feature>
<feature type="compositionally biased region" description="Polar residues" evidence="5">
    <location>
        <begin position="469"/>
        <end position="480"/>
    </location>
</feature>
<dbReference type="PROSITE" id="PS00344">
    <property type="entry name" value="GATA_ZN_FINGER_1"/>
    <property type="match status" value="1"/>
</dbReference>
<dbReference type="Gene3D" id="3.30.50.10">
    <property type="entry name" value="Erythroid Transcription Factor GATA-1, subunit A"/>
    <property type="match status" value="1"/>
</dbReference>
<keyword evidence="3" id="KW-0862">Zinc</keyword>
<dbReference type="InterPro" id="IPR000679">
    <property type="entry name" value="Znf_GATA"/>
</dbReference>
<feature type="compositionally biased region" description="Low complexity" evidence="5">
    <location>
        <begin position="457"/>
        <end position="468"/>
    </location>
</feature>
<reference evidence="7" key="1">
    <citation type="submission" date="2022-07" db="EMBL/GenBank/DDBJ databases">
        <title>Phylogenomic reconstructions and comparative analyses of Kickxellomycotina fungi.</title>
        <authorList>
            <person name="Reynolds N.K."/>
            <person name="Stajich J.E."/>
            <person name="Barry K."/>
            <person name="Grigoriev I.V."/>
            <person name="Crous P."/>
            <person name="Smith M.E."/>
        </authorList>
    </citation>
    <scope>NUCLEOTIDE SEQUENCE</scope>
    <source>
        <strain evidence="7">RSA 476</strain>
    </source>
</reference>
<dbReference type="AlphaFoldDB" id="A0A9W8IJ08"/>
<dbReference type="PANTHER" id="PTHR45658:SF122">
    <property type="entry name" value="GATA ZINC FINGER DOMAIN-CONTAINING PROTEIN 6"/>
    <property type="match status" value="1"/>
</dbReference>
<evidence type="ECO:0000256" key="2">
    <source>
        <dbReference type="ARBA" id="ARBA00022771"/>
    </source>
</evidence>
<dbReference type="PROSITE" id="PS50114">
    <property type="entry name" value="GATA_ZN_FINGER_2"/>
    <property type="match status" value="1"/>
</dbReference>
<organism evidence="7 8">
    <name type="scientific">Coemansia aciculifera</name>
    <dbReference type="NCBI Taxonomy" id="417176"/>
    <lineage>
        <taxon>Eukaryota</taxon>
        <taxon>Fungi</taxon>
        <taxon>Fungi incertae sedis</taxon>
        <taxon>Zoopagomycota</taxon>
        <taxon>Kickxellomycotina</taxon>
        <taxon>Kickxellomycetes</taxon>
        <taxon>Kickxellales</taxon>
        <taxon>Kickxellaceae</taxon>
        <taxon>Coemansia</taxon>
    </lineage>
</organism>
<feature type="region of interest" description="Disordered" evidence="5">
    <location>
        <begin position="319"/>
        <end position="480"/>
    </location>
</feature>
<gene>
    <name evidence="7" type="ORF">GGH94_002407</name>
</gene>